<proteinExistence type="predicted"/>
<dbReference type="EMBL" id="RZUI01000001">
    <property type="protein sequence ID" value="KAA8832027.1"/>
    <property type="molecule type" value="Genomic_DNA"/>
</dbReference>
<dbReference type="Proteomes" id="UP000412028">
    <property type="component" value="Unassembled WGS sequence"/>
</dbReference>
<name>A0A5M9ZWJ5_9BIFI</name>
<evidence type="ECO:0000313" key="2">
    <source>
        <dbReference type="EMBL" id="KAA8832027.1"/>
    </source>
</evidence>
<reference evidence="2 3" key="1">
    <citation type="journal article" date="2019" name="Syst. Appl. Microbiol.">
        <title>Characterization of Bifidobacterium species in feaces of the Egyptian fruit bat: Description of B. vespertilionis sp. nov. and B. rousetti sp. nov.</title>
        <authorList>
            <person name="Modesto M."/>
            <person name="Satti M."/>
            <person name="Watanabe K."/>
            <person name="Puglisi E."/>
            <person name="Morelli L."/>
            <person name="Huang C.-H."/>
            <person name="Liou J.-S."/>
            <person name="Miyashita M."/>
            <person name="Tamura T."/>
            <person name="Saito S."/>
            <person name="Mori K."/>
            <person name="Huang L."/>
            <person name="Sciavilla P."/>
            <person name="Sandri C."/>
            <person name="Spiezio C."/>
            <person name="Vitali F."/>
            <person name="Cavalieri D."/>
            <person name="Perpetuini G."/>
            <person name="Tofalo R."/>
            <person name="Bonetti A."/>
            <person name="Arita M."/>
            <person name="Mattarelli P."/>
        </authorList>
    </citation>
    <scope>NUCLEOTIDE SEQUENCE [LARGE SCALE GENOMIC DNA]</scope>
    <source>
        <strain evidence="2 3">RST7</strain>
    </source>
</reference>
<comment type="caution">
    <text evidence="2">The sequence shown here is derived from an EMBL/GenBank/DDBJ whole genome shotgun (WGS) entry which is preliminary data.</text>
</comment>
<evidence type="ECO:0000313" key="3">
    <source>
        <dbReference type="Proteomes" id="UP000412028"/>
    </source>
</evidence>
<protein>
    <submittedName>
        <fullName evidence="2">Uncharacterized protein</fullName>
    </submittedName>
</protein>
<feature type="compositionally biased region" description="Polar residues" evidence="1">
    <location>
        <begin position="468"/>
        <end position="479"/>
    </location>
</feature>
<evidence type="ECO:0000256" key="1">
    <source>
        <dbReference type="SAM" id="MobiDB-lite"/>
    </source>
</evidence>
<dbReference type="OrthoDB" id="442799at2"/>
<organism evidence="2 3">
    <name type="scientific">Bifidobacterium tissieri</name>
    <dbReference type="NCBI Taxonomy" id="1630162"/>
    <lineage>
        <taxon>Bacteria</taxon>
        <taxon>Bacillati</taxon>
        <taxon>Actinomycetota</taxon>
        <taxon>Actinomycetes</taxon>
        <taxon>Bifidobacteriales</taxon>
        <taxon>Bifidobacteriaceae</taxon>
        <taxon>Bifidobacterium</taxon>
    </lineage>
</organism>
<feature type="region of interest" description="Disordered" evidence="1">
    <location>
        <begin position="452"/>
        <end position="479"/>
    </location>
</feature>
<dbReference type="AlphaFoldDB" id="A0A5M9ZWJ5"/>
<accession>A0A5M9ZWJ5</accession>
<sequence length="479" mass="54311">MFRNHVRSFDVGHGVRTDVTLPDHVMKRIGEGGEVRVGGIDLGEDNVVTLTTNVTDPVMVSAASYWSIISHADEMVASLDWTREQAKEWARSRKARWLNLMTSALARVILGIRLDVVVIGYNPDWKNGTGGMKQAGMDDDANVTGAHPGSKRDKVLFQQIPYRPIINLLASKLMKHNVTVIIATESYTSKTDYAGLEPMADEYHVNRTPLSVLTNADEKKLRGMLNHKYAWGTFDEERLASNPSITLLNRIAGLREMSQYSNGRGTFGKERWRALHQALAKQAQWETETGADTHWHFRGKRMSDEKEIFALMNQALAKWNDALKYDWDKKHHYDGSRLAYRKCFNDRQYPGDAKIQLRQLRDAFLRPDGTIVNSDANGAGNIMRIGLIIAYATTLHESDDSKTNGITIHEVHGRDKYFGIEAVLRHTIQPDDHTISRLTNPHKLTRFTKEATDKLTRTLTRHDRNASKQDTTQDAPQHE</sequence>
<feature type="compositionally biased region" description="Basic and acidic residues" evidence="1">
    <location>
        <begin position="452"/>
        <end position="467"/>
    </location>
</feature>
<dbReference type="RefSeq" id="WP_150380444.1">
    <property type="nucleotide sequence ID" value="NZ_RZUI01000001.1"/>
</dbReference>
<gene>
    <name evidence="2" type="ORF">EMO89_00420</name>
</gene>